<name>A0A0G0WS67_9BACT</name>
<sequence length="63" mass="6943">MKRLTNSQLKTTVDVCVDIGMIGLGSVSIPVVLNRGSMIVVGYGLVISFIFWYIAVRLSREII</sequence>
<keyword evidence="1" id="KW-0812">Transmembrane</keyword>
<keyword evidence="1" id="KW-1133">Transmembrane helix</keyword>
<keyword evidence="1" id="KW-0472">Membrane</keyword>
<dbReference type="AlphaFoldDB" id="A0A0G0WS67"/>
<protein>
    <submittedName>
        <fullName evidence="2">Uncharacterized protein</fullName>
    </submittedName>
</protein>
<dbReference type="EMBL" id="LCAE01000006">
    <property type="protein sequence ID" value="KKR87325.1"/>
    <property type="molecule type" value="Genomic_DNA"/>
</dbReference>
<evidence type="ECO:0000256" key="1">
    <source>
        <dbReference type="SAM" id="Phobius"/>
    </source>
</evidence>
<accession>A0A0G0WS67</accession>
<organism evidence="2 3">
    <name type="scientific">Candidatus Woesebacteria bacterium GW2011_GWB1_41_10</name>
    <dbReference type="NCBI Taxonomy" id="1618577"/>
    <lineage>
        <taxon>Bacteria</taxon>
        <taxon>Candidatus Woeseibacteriota</taxon>
    </lineage>
</organism>
<feature type="transmembrane region" description="Helical" evidence="1">
    <location>
        <begin position="39"/>
        <end position="56"/>
    </location>
</feature>
<evidence type="ECO:0000313" key="3">
    <source>
        <dbReference type="Proteomes" id="UP000033858"/>
    </source>
</evidence>
<feature type="transmembrane region" description="Helical" evidence="1">
    <location>
        <begin position="12"/>
        <end position="33"/>
    </location>
</feature>
<comment type="caution">
    <text evidence="2">The sequence shown here is derived from an EMBL/GenBank/DDBJ whole genome shotgun (WGS) entry which is preliminary data.</text>
</comment>
<reference evidence="2 3" key="1">
    <citation type="journal article" date="2015" name="Nature">
        <title>rRNA introns, odd ribosomes, and small enigmatic genomes across a large radiation of phyla.</title>
        <authorList>
            <person name="Brown C.T."/>
            <person name="Hug L.A."/>
            <person name="Thomas B.C."/>
            <person name="Sharon I."/>
            <person name="Castelle C.J."/>
            <person name="Singh A."/>
            <person name="Wilkins M.J."/>
            <person name="Williams K.H."/>
            <person name="Banfield J.F."/>
        </authorList>
    </citation>
    <scope>NUCLEOTIDE SEQUENCE [LARGE SCALE GENOMIC DNA]</scope>
</reference>
<proteinExistence type="predicted"/>
<evidence type="ECO:0000313" key="2">
    <source>
        <dbReference type="EMBL" id="KKR87325.1"/>
    </source>
</evidence>
<gene>
    <name evidence="2" type="ORF">UU32_C0006G0027</name>
</gene>
<dbReference type="Proteomes" id="UP000033858">
    <property type="component" value="Unassembled WGS sequence"/>
</dbReference>